<evidence type="ECO:0000256" key="7">
    <source>
        <dbReference type="PIRSR" id="PIRSR601613-1"/>
    </source>
</evidence>
<dbReference type="InterPro" id="IPR007526">
    <property type="entry name" value="SWIRM"/>
</dbReference>
<feature type="domain" description="SWIRM" evidence="9">
    <location>
        <begin position="71"/>
        <end position="169"/>
    </location>
</feature>
<reference evidence="11" key="1">
    <citation type="submission" date="2017-02" db="UniProtKB">
        <authorList>
            <consortium name="WormBaseParasite"/>
        </authorList>
    </citation>
    <scope>IDENTIFICATION</scope>
</reference>
<dbReference type="InterPro" id="IPR009057">
    <property type="entry name" value="Homeodomain-like_sf"/>
</dbReference>
<dbReference type="STRING" id="451379.A0A0N5ASK0"/>
<dbReference type="Pfam" id="PF01593">
    <property type="entry name" value="Amino_oxidase"/>
    <property type="match status" value="2"/>
</dbReference>
<dbReference type="AlphaFoldDB" id="A0A0N5ASK0"/>
<proteinExistence type="inferred from homology"/>
<name>A0A0N5ASK0_9BILA</name>
<evidence type="ECO:0000256" key="2">
    <source>
        <dbReference type="ARBA" id="ARBA00004123"/>
    </source>
</evidence>
<accession>A0A0N5ASK0</accession>
<dbReference type="InterPro" id="IPR002937">
    <property type="entry name" value="Amino_oxidase"/>
</dbReference>
<feature type="binding site" evidence="7">
    <location>
        <position position="389"/>
    </location>
    <ligand>
        <name>FAD</name>
        <dbReference type="ChEBI" id="CHEBI:57692"/>
    </ligand>
</feature>
<dbReference type="Proteomes" id="UP000046393">
    <property type="component" value="Unplaced"/>
</dbReference>
<protein>
    <recommendedName>
        <fullName evidence="8">Amine oxidase</fullName>
        <ecNumber evidence="8">1.4.3.-</ecNumber>
    </recommendedName>
</protein>
<dbReference type="InterPro" id="IPR001613">
    <property type="entry name" value="Flavin_amine_oxidase"/>
</dbReference>
<evidence type="ECO:0000256" key="6">
    <source>
        <dbReference type="ARBA" id="ARBA00023002"/>
    </source>
</evidence>
<evidence type="ECO:0000313" key="11">
    <source>
        <dbReference type="WBParaSite" id="SMUV_0000777101-mRNA-1"/>
    </source>
</evidence>
<keyword evidence="10" id="KW-1185">Reference proteome</keyword>
<dbReference type="PANTHER" id="PTHR10742">
    <property type="entry name" value="FLAVIN MONOAMINE OXIDASE"/>
    <property type="match status" value="1"/>
</dbReference>
<evidence type="ECO:0000259" key="9">
    <source>
        <dbReference type="PROSITE" id="PS50934"/>
    </source>
</evidence>
<dbReference type="SUPFAM" id="SSF54373">
    <property type="entry name" value="FAD-linked reductases, C-terminal domain"/>
    <property type="match status" value="1"/>
</dbReference>
<dbReference type="InterPro" id="IPR036388">
    <property type="entry name" value="WH-like_DNA-bd_sf"/>
</dbReference>
<comment type="similarity">
    <text evidence="3 8">Belongs to the flavin monoamine oxidase family.</text>
</comment>
<dbReference type="PRINTS" id="PR00757">
    <property type="entry name" value="AMINEOXDASEF"/>
</dbReference>
<dbReference type="PANTHER" id="PTHR10742:SF410">
    <property type="entry name" value="LYSINE-SPECIFIC HISTONE DEMETHYLASE 2"/>
    <property type="match status" value="1"/>
</dbReference>
<feature type="binding site" evidence="7">
    <location>
        <position position="489"/>
    </location>
    <ligand>
        <name>substrate</name>
    </ligand>
</feature>
<dbReference type="SUPFAM" id="SSF51905">
    <property type="entry name" value="FAD/NAD(P)-binding domain"/>
    <property type="match status" value="1"/>
</dbReference>
<dbReference type="InterPro" id="IPR050281">
    <property type="entry name" value="Flavin_monoamine_oxidase"/>
</dbReference>
<evidence type="ECO:0000256" key="3">
    <source>
        <dbReference type="ARBA" id="ARBA00005995"/>
    </source>
</evidence>
<dbReference type="EC" id="1.4.3.-" evidence="8"/>
<dbReference type="GO" id="GO:0140682">
    <property type="term" value="F:FAD-dependent H3K4me/H3K4me3 demethylase activity"/>
    <property type="evidence" value="ECO:0007669"/>
    <property type="project" value="UniProtKB-ARBA"/>
</dbReference>
<keyword evidence="4 8" id="KW-0285">Flavoprotein</keyword>
<evidence type="ECO:0000313" key="10">
    <source>
        <dbReference type="Proteomes" id="UP000046393"/>
    </source>
</evidence>
<dbReference type="InterPro" id="IPR036188">
    <property type="entry name" value="FAD/NAD-bd_sf"/>
</dbReference>
<dbReference type="GO" id="GO:0008131">
    <property type="term" value="F:primary methylamine oxidase activity"/>
    <property type="evidence" value="ECO:0007669"/>
    <property type="project" value="UniProtKB-ARBA"/>
</dbReference>
<dbReference type="WBParaSite" id="SMUV_0000777101-mRNA-1">
    <property type="protein sequence ID" value="SMUV_0000777101-mRNA-1"/>
    <property type="gene ID" value="SMUV_0000777101"/>
</dbReference>
<sequence length="612" mass="69008">LHNYFQRVSETLKTSWIQSVTAPPLLHDSPVLHYLRNEYYYDEIGISPINANYEGNSECVSQSFMCPFNIPEKPSMALCLRPDVMEYDEMHRFPEFVGEPTLYLTMRNLIIALWCFNPFQYLNIEDCESYLICRGLARIWYLHELRRVYEFLTLKSLINYGILKLEVLVVGGGISGLAAARQLRSFGAKVKILEAKGKIGGRLLDDWSLGVAVGCGAQLITGVINNPIVLMCEQVGIAYRALTDACPLVDACLGKKANVLSDRIVDEHFNCLLDALAEWKTTRKGPDVSLDGMFYDFCYILYPSSFTSSINIKTILFVSLIEEERLLQWQIGNVEFSCGSKLSDVSARNWDQNEQVAQFAGEHALLVDGSSELVKKMADTLDLRCNHQVRKTDCRQVFPLAVLKNDMITFVPELSPVKKKSLKHLGAGLIEKVAVRFPKRFWSPLLKSDGTLDYFGNVPAESSNRGLFNMFYDFSSRSSKGQQFVLMSYVCGDSVNLVNEKSDAEVVDVFLDTLKDMFPDVTIPEPTGHVVTHWGRDQFIGMSYSYLRIGGTGEDYDTLAADIDGKIFFAGEATNRFFPQTMTGAYISGLRESGKILESWLDSKEYEKKEVL</sequence>
<dbReference type="PROSITE" id="PS50934">
    <property type="entry name" value="SWIRM"/>
    <property type="match status" value="1"/>
</dbReference>
<feature type="binding site" evidence="7">
    <location>
        <begin position="194"/>
        <end position="195"/>
    </location>
    <ligand>
        <name>FAD</name>
        <dbReference type="ChEBI" id="CHEBI:57692"/>
    </ligand>
</feature>
<feature type="binding site" evidence="7">
    <location>
        <position position="175"/>
    </location>
    <ligand>
        <name>FAD</name>
        <dbReference type="ChEBI" id="CHEBI:57692"/>
    </ligand>
</feature>
<dbReference type="Gene3D" id="3.50.50.60">
    <property type="entry name" value="FAD/NAD(P)-binding domain"/>
    <property type="match status" value="1"/>
</dbReference>
<dbReference type="GO" id="GO:0005634">
    <property type="term" value="C:nucleus"/>
    <property type="evidence" value="ECO:0007669"/>
    <property type="project" value="UniProtKB-SubCell"/>
</dbReference>
<comment type="subcellular location">
    <subcellularLocation>
        <location evidence="2">Nucleus</location>
    </subcellularLocation>
</comment>
<comment type="cofactor">
    <cofactor evidence="1 8">
        <name>FAD</name>
        <dbReference type="ChEBI" id="CHEBI:57692"/>
    </cofactor>
</comment>
<dbReference type="Gene3D" id="3.90.660.10">
    <property type="match status" value="1"/>
</dbReference>
<evidence type="ECO:0000256" key="1">
    <source>
        <dbReference type="ARBA" id="ARBA00001974"/>
    </source>
</evidence>
<dbReference type="Pfam" id="PF04433">
    <property type="entry name" value="SWIRM"/>
    <property type="match status" value="1"/>
</dbReference>
<dbReference type="SUPFAM" id="SSF46689">
    <property type="entry name" value="Homeodomain-like"/>
    <property type="match status" value="1"/>
</dbReference>
<organism evidence="10 11">
    <name type="scientific">Syphacia muris</name>
    <dbReference type="NCBI Taxonomy" id="451379"/>
    <lineage>
        <taxon>Eukaryota</taxon>
        <taxon>Metazoa</taxon>
        <taxon>Ecdysozoa</taxon>
        <taxon>Nematoda</taxon>
        <taxon>Chromadorea</taxon>
        <taxon>Rhabditida</taxon>
        <taxon>Spirurina</taxon>
        <taxon>Oxyuridomorpha</taxon>
        <taxon>Oxyuroidea</taxon>
        <taxon>Oxyuridae</taxon>
        <taxon>Syphacia</taxon>
    </lineage>
</organism>
<evidence type="ECO:0000256" key="4">
    <source>
        <dbReference type="ARBA" id="ARBA00022630"/>
    </source>
</evidence>
<dbReference type="Gene3D" id="1.10.10.10">
    <property type="entry name" value="Winged helix-like DNA-binding domain superfamily/Winged helix DNA-binding domain"/>
    <property type="match status" value="1"/>
</dbReference>
<evidence type="ECO:0000256" key="8">
    <source>
        <dbReference type="RuleBase" id="RU362067"/>
    </source>
</evidence>
<evidence type="ECO:0000256" key="5">
    <source>
        <dbReference type="ARBA" id="ARBA00022827"/>
    </source>
</evidence>
<keyword evidence="6 8" id="KW-0560">Oxidoreductase</keyword>
<keyword evidence="5 8" id="KW-0274">FAD</keyword>